<dbReference type="Gene3D" id="1.10.390.10">
    <property type="entry name" value="Neutral Protease Domain 2"/>
    <property type="match status" value="1"/>
</dbReference>
<name>A0ABW4LF06_9MICO</name>
<dbReference type="PRINTS" id="PR00756">
    <property type="entry name" value="ALADIPTASE"/>
</dbReference>
<evidence type="ECO:0000256" key="3">
    <source>
        <dbReference type="ARBA" id="ARBA00010136"/>
    </source>
</evidence>
<comment type="cofactor">
    <cofactor evidence="2">
        <name>Zn(2+)</name>
        <dbReference type="ChEBI" id="CHEBI:29105"/>
    </cofactor>
</comment>
<evidence type="ECO:0000256" key="13">
    <source>
        <dbReference type="ARBA" id="ARBA00031533"/>
    </source>
</evidence>
<dbReference type="InterPro" id="IPR050344">
    <property type="entry name" value="Peptidase_M1_aminopeptidases"/>
</dbReference>
<keyword evidence="18" id="KW-1185">Reference proteome</keyword>
<keyword evidence="6 17" id="KW-0031">Aminopeptidase</keyword>
<dbReference type="PANTHER" id="PTHR11533">
    <property type="entry name" value="PROTEASE M1 ZINC METALLOPROTEASE"/>
    <property type="match status" value="1"/>
</dbReference>
<protein>
    <recommendedName>
        <fullName evidence="5">Aminopeptidase N</fullName>
        <ecNumber evidence="4">3.4.11.2</ecNumber>
    </recommendedName>
    <alternativeName>
        <fullName evidence="12">Alanine aminopeptidase</fullName>
    </alternativeName>
    <alternativeName>
        <fullName evidence="13">Lysyl aminopeptidase</fullName>
    </alternativeName>
</protein>
<evidence type="ECO:0000313" key="18">
    <source>
        <dbReference type="Proteomes" id="UP001597347"/>
    </source>
</evidence>
<dbReference type="EC" id="3.4.11.2" evidence="4"/>
<feature type="domain" description="Aminopeptidase N-like N-terminal" evidence="16">
    <location>
        <begin position="73"/>
        <end position="186"/>
    </location>
</feature>
<sequence>MPGENLTRVEAEERASVVSDLEYDVALDLTRGPETFGSTTTIRFAATPGADTFLDALTVEVESVRLNGREIPHGDGVRIPLPGLAERNELTVVATMRYSTSGEGLHRFVDPADERVYLYTQLAVTDARRVFPVFEQPDLKGRFLLEVTAPEEWTLMGNQPVEAREDVGDGASWWRFGRTRPISSYLVALMAGPYVVHSSELTTSDGRTIPLGVATRASLARHIDPDEVFETTRGGFGFYEDAFGIPFPFDKYDQVFVPEYNWGAMENPGAVTFNEVYVFRSTPTDAQRAQRAMVVLHELAHMWFGDLVTMRWWDDLWLNESFATFMSFLATAETTRWTDAWAIFTTTEKNWGYEQDQLPSTHPVVAEIASVEDVWVNFDGITYAKGGSVLKQLVAHVGRREFFAGVSAYLAENAWGNATLADLLRHVGEASGQDLTAWSALWLETSGVNTLVPEIDADARGGVTRFCVRQEPAPVGDPVLRPHRLAIGLYEPEGEDGQLVRVQREDVDVTGERTELPALADGDRPAIVLLNDDDWAYAKVRLDPQSLAVAQERLSDVPAALPRTLLWSAIWDMTRDGEARPSDFLQLVLDHLGAETSAALRDTLLKQAQLAGEQYVAPGERDEVLARYADGLHRLLAEAAPGSDAQLQLARAFARAARTDEQLDGVADLESGAAPGLPLDPELRWSLLTSLVAGGRADESRIAAMHDEDDTATGRESAIAARAALPAGKDAAWSSVVDADDLTNEQVRSTTRGFLRVLDPALLEPYVDRYFAAVEGLWSSRSFVIAEELAKGLYPAPLASDRLATATRGWLEEHPDAPGPLRRIVAEHLSRTERALAAQARDGA</sequence>
<accession>A0ABW4LF06</accession>
<evidence type="ECO:0000259" key="14">
    <source>
        <dbReference type="Pfam" id="PF01433"/>
    </source>
</evidence>
<evidence type="ECO:0000256" key="4">
    <source>
        <dbReference type="ARBA" id="ARBA00012564"/>
    </source>
</evidence>
<dbReference type="EMBL" id="JBHUEA010000014">
    <property type="protein sequence ID" value="MFD1721921.1"/>
    <property type="molecule type" value="Genomic_DNA"/>
</dbReference>
<evidence type="ECO:0000256" key="10">
    <source>
        <dbReference type="ARBA" id="ARBA00022833"/>
    </source>
</evidence>
<evidence type="ECO:0000256" key="1">
    <source>
        <dbReference type="ARBA" id="ARBA00000098"/>
    </source>
</evidence>
<evidence type="ECO:0000256" key="9">
    <source>
        <dbReference type="ARBA" id="ARBA00022801"/>
    </source>
</evidence>
<dbReference type="CDD" id="cd09602">
    <property type="entry name" value="M1_APN"/>
    <property type="match status" value="1"/>
</dbReference>
<evidence type="ECO:0000256" key="5">
    <source>
        <dbReference type="ARBA" id="ARBA00015611"/>
    </source>
</evidence>
<dbReference type="SUPFAM" id="SSF63737">
    <property type="entry name" value="Leukotriene A4 hydrolase N-terminal domain"/>
    <property type="match status" value="1"/>
</dbReference>
<feature type="domain" description="Peptidase M1 membrane alanine aminopeptidase" evidence="14">
    <location>
        <begin position="229"/>
        <end position="438"/>
    </location>
</feature>
<dbReference type="GO" id="GO:0016285">
    <property type="term" value="F:alanyl aminopeptidase activity"/>
    <property type="evidence" value="ECO:0007669"/>
    <property type="project" value="UniProtKB-EC"/>
</dbReference>
<dbReference type="Pfam" id="PF17900">
    <property type="entry name" value="Peptidase_M1_N"/>
    <property type="match status" value="1"/>
</dbReference>
<dbReference type="InterPro" id="IPR042097">
    <property type="entry name" value="Aminopeptidase_N-like_N_sf"/>
</dbReference>
<dbReference type="Proteomes" id="UP001597347">
    <property type="component" value="Unassembled WGS sequence"/>
</dbReference>
<dbReference type="Pfam" id="PF11838">
    <property type="entry name" value="ERAP1_C"/>
    <property type="match status" value="1"/>
</dbReference>
<dbReference type="Pfam" id="PF01433">
    <property type="entry name" value="Peptidase_M1"/>
    <property type="match status" value="1"/>
</dbReference>
<gene>
    <name evidence="17" type="primary">pepN</name>
    <name evidence="17" type="ORF">ACFSBI_10185</name>
</gene>
<dbReference type="InterPro" id="IPR001930">
    <property type="entry name" value="Peptidase_M1"/>
</dbReference>
<dbReference type="InterPro" id="IPR012778">
    <property type="entry name" value="Pept_M1_aminopeptidase"/>
</dbReference>
<dbReference type="InterPro" id="IPR045357">
    <property type="entry name" value="Aminopeptidase_N-like_N"/>
</dbReference>
<evidence type="ECO:0000259" key="15">
    <source>
        <dbReference type="Pfam" id="PF11838"/>
    </source>
</evidence>
<dbReference type="InterPro" id="IPR024571">
    <property type="entry name" value="ERAP1-like_C_dom"/>
</dbReference>
<evidence type="ECO:0000256" key="8">
    <source>
        <dbReference type="ARBA" id="ARBA00022723"/>
    </source>
</evidence>
<dbReference type="SUPFAM" id="SSF55486">
    <property type="entry name" value="Metalloproteases ('zincins'), catalytic domain"/>
    <property type="match status" value="1"/>
</dbReference>
<keyword evidence="10" id="KW-0862">Zinc</keyword>
<comment type="caution">
    <text evidence="17">The sequence shown here is derived from an EMBL/GenBank/DDBJ whole genome shotgun (WGS) entry which is preliminary data.</text>
</comment>
<dbReference type="InterPro" id="IPR014782">
    <property type="entry name" value="Peptidase_M1_dom"/>
</dbReference>
<evidence type="ECO:0000256" key="2">
    <source>
        <dbReference type="ARBA" id="ARBA00001947"/>
    </source>
</evidence>
<evidence type="ECO:0000256" key="7">
    <source>
        <dbReference type="ARBA" id="ARBA00022670"/>
    </source>
</evidence>
<organism evidence="17 18">
    <name type="scientific">Amnibacterium endophyticum</name>
    <dbReference type="NCBI Taxonomy" id="2109337"/>
    <lineage>
        <taxon>Bacteria</taxon>
        <taxon>Bacillati</taxon>
        <taxon>Actinomycetota</taxon>
        <taxon>Actinomycetes</taxon>
        <taxon>Micrococcales</taxon>
        <taxon>Microbacteriaceae</taxon>
        <taxon>Amnibacterium</taxon>
    </lineage>
</organism>
<dbReference type="InterPro" id="IPR027268">
    <property type="entry name" value="Peptidase_M4/M1_CTD_sf"/>
</dbReference>
<evidence type="ECO:0000259" key="16">
    <source>
        <dbReference type="Pfam" id="PF17900"/>
    </source>
</evidence>
<dbReference type="RefSeq" id="WP_377934585.1">
    <property type="nucleotide sequence ID" value="NZ_JBHUEA010000014.1"/>
</dbReference>
<proteinExistence type="inferred from homology"/>
<dbReference type="NCBIfam" id="TIGR02412">
    <property type="entry name" value="pepN_strep_liv"/>
    <property type="match status" value="1"/>
</dbReference>
<reference evidence="18" key="1">
    <citation type="journal article" date="2019" name="Int. J. Syst. Evol. Microbiol.">
        <title>The Global Catalogue of Microorganisms (GCM) 10K type strain sequencing project: providing services to taxonomists for standard genome sequencing and annotation.</title>
        <authorList>
            <consortium name="The Broad Institute Genomics Platform"/>
            <consortium name="The Broad Institute Genome Sequencing Center for Infectious Disease"/>
            <person name="Wu L."/>
            <person name="Ma J."/>
        </authorList>
    </citation>
    <scope>NUCLEOTIDE SEQUENCE [LARGE SCALE GENOMIC DNA]</scope>
    <source>
        <strain evidence="18">CGMCC 1.12471</strain>
    </source>
</reference>
<keyword evidence="9 17" id="KW-0378">Hydrolase</keyword>
<evidence type="ECO:0000256" key="6">
    <source>
        <dbReference type="ARBA" id="ARBA00022438"/>
    </source>
</evidence>
<comment type="catalytic activity">
    <reaction evidence="1">
        <text>Release of an N-terminal amino acid, Xaa-|-Yaa- from a peptide, amide or arylamide. Xaa is preferably Ala, but may be most amino acids including Pro (slow action). When a terminal hydrophobic residue is followed by a prolyl residue, the two may be released as an intact Xaa-Pro dipeptide.</text>
        <dbReference type="EC" id="3.4.11.2"/>
    </reaction>
</comment>
<keyword evidence="8" id="KW-0479">Metal-binding</keyword>
<feature type="domain" description="ERAP1-like C-terminal" evidence="15">
    <location>
        <begin position="528"/>
        <end position="834"/>
    </location>
</feature>
<keyword evidence="11" id="KW-0482">Metalloprotease</keyword>
<evidence type="ECO:0000256" key="11">
    <source>
        <dbReference type="ARBA" id="ARBA00023049"/>
    </source>
</evidence>
<comment type="similarity">
    <text evidence="3">Belongs to the peptidase M1 family.</text>
</comment>
<dbReference type="Gene3D" id="2.60.40.1730">
    <property type="entry name" value="tricorn interacting facor f3 domain"/>
    <property type="match status" value="1"/>
</dbReference>
<evidence type="ECO:0000256" key="12">
    <source>
        <dbReference type="ARBA" id="ARBA00029811"/>
    </source>
</evidence>
<evidence type="ECO:0000313" key="17">
    <source>
        <dbReference type="EMBL" id="MFD1721921.1"/>
    </source>
</evidence>
<keyword evidence="7" id="KW-0645">Protease</keyword>
<dbReference type="PANTHER" id="PTHR11533:SF174">
    <property type="entry name" value="PUROMYCIN-SENSITIVE AMINOPEPTIDASE-RELATED"/>
    <property type="match status" value="1"/>
</dbReference>